<organism evidence="1 2">
    <name type="scientific">Bacillus pseudomycoides</name>
    <dbReference type="NCBI Taxonomy" id="64104"/>
    <lineage>
        <taxon>Bacteria</taxon>
        <taxon>Bacillati</taxon>
        <taxon>Bacillota</taxon>
        <taxon>Bacilli</taxon>
        <taxon>Bacillales</taxon>
        <taxon>Bacillaceae</taxon>
        <taxon>Bacillus</taxon>
        <taxon>Bacillus cereus group</taxon>
    </lineage>
</organism>
<name>A0AA91VE96_9BACI</name>
<proteinExistence type="predicted"/>
<sequence length="66" mass="7722">MTKNDVNNSKEFCPYCNADLQGDPIPKESQKSYNATHFTRKIGITHIALDRILKWQCPDCHKEWKN</sequence>
<gene>
    <name evidence="1" type="ORF">CON65_05640</name>
</gene>
<dbReference type="EMBL" id="NVOR01000014">
    <property type="protein sequence ID" value="PED83593.1"/>
    <property type="molecule type" value="Genomic_DNA"/>
</dbReference>
<evidence type="ECO:0000313" key="1">
    <source>
        <dbReference type="EMBL" id="PED83593.1"/>
    </source>
</evidence>
<evidence type="ECO:0000313" key="2">
    <source>
        <dbReference type="Proteomes" id="UP000221020"/>
    </source>
</evidence>
<protein>
    <submittedName>
        <fullName evidence="1">Uncharacterized protein</fullName>
    </submittedName>
</protein>
<comment type="caution">
    <text evidence="1">The sequence shown here is derived from an EMBL/GenBank/DDBJ whole genome shotgun (WGS) entry which is preliminary data.</text>
</comment>
<dbReference type="Proteomes" id="UP000221020">
    <property type="component" value="Unassembled WGS sequence"/>
</dbReference>
<dbReference type="AlphaFoldDB" id="A0AA91VE96"/>
<accession>A0AA91VE96</accession>
<reference evidence="1 2" key="1">
    <citation type="submission" date="2017-09" db="EMBL/GenBank/DDBJ databases">
        <title>Large-scale bioinformatics analysis of Bacillus genomes uncovers conserved roles of natural products in bacterial physiology.</title>
        <authorList>
            <consortium name="Agbiome Team Llc"/>
            <person name="Bleich R.M."/>
            <person name="Grubbs K.J."/>
            <person name="Santa Maria K.C."/>
            <person name="Allen S.E."/>
            <person name="Farag S."/>
            <person name="Shank E.A."/>
            <person name="Bowers A."/>
        </authorList>
    </citation>
    <scope>NUCLEOTIDE SEQUENCE [LARGE SCALE GENOMIC DNA]</scope>
    <source>
        <strain evidence="1 2">AFS092012</strain>
    </source>
</reference>